<dbReference type="CDD" id="cd00156">
    <property type="entry name" value="REC"/>
    <property type="match status" value="1"/>
</dbReference>
<dbReference type="PANTHER" id="PTHR44591:SF3">
    <property type="entry name" value="RESPONSE REGULATORY DOMAIN-CONTAINING PROTEIN"/>
    <property type="match status" value="1"/>
</dbReference>
<evidence type="ECO:0000313" key="5">
    <source>
        <dbReference type="Proteomes" id="UP000245629"/>
    </source>
</evidence>
<name>A0A2S2CQB0_9PROT</name>
<dbReference type="InterPro" id="IPR050595">
    <property type="entry name" value="Bact_response_regulator"/>
</dbReference>
<dbReference type="SMART" id="SM00448">
    <property type="entry name" value="REC"/>
    <property type="match status" value="1"/>
</dbReference>
<gene>
    <name evidence="4" type="ORF">DEW08_10710</name>
</gene>
<evidence type="ECO:0000313" key="4">
    <source>
        <dbReference type="EMBL" id="AWK86649.1"/>
    </source>
</evidence>
<evidence type="ECO:0000259" key="3">
    <source>
        <dbReference type="PROSITE" id="PS50110"/>
    </source>
</evidence>
<dbReference type="Proteomes" id="UP000245629">
    <property type="component" value="Chromosome 2"/>
</dbReference>
<evidence type="ECO:0000256" key="2">
    <source>
        <dbReference type="PROSITE-ProRule" id="PRU00169"/>
    </source>
</evidence>
<proteinExistence type="predicted"/>
<dbReference type="SUPFAM" id="SSF52172">
    <property type="entry name" value="CheY-like"/>
    <property type="match status" value="1"/>
</dbReference>
<protein>
    <submittedName>
        <fullName evidence="4">Response regulator</fullName>
    </submittedName>
</protein>
<sequence length="113" mass="11967">MVEDEALVAMLFQTALEGEGHRVTLAGDGVEALEADDSDPADAVVTDMNMPRMNGKELVTRIRQRRPGLPVILISGYAAQGGPLASDASTVVLSKPISPRLLARTLSSLIPDQ</sequence>
<dbReference type="GO" id="GO:0000160">
    <property type="term" value="P:phosphorelay signal transduction system"/>
    <property type="evidence" value="ECO:0007669"/>
    <property type="project" value="InterPro"/>
</dbReference>
<reference evidence="5" key="1">
    <citation type="submission" date="2018-05" db="EMBL/GenBank/DDBJ databases">
        <title>Azospirillum thermophila sp. nov., a novel isolated from hot spring.</title>
        <authorList>
            <person name="Zhao Z."/>
        </authorList>
    </citation>
    <scope>NUCLEOTIDE SEQUENCE [LARGE SCALE GENOMIC DNA]</scope>
    <source>
        <strain evidence="5">CFH 70021</strain>
    </source>
</reference>
<accession>A0A2S2CQB0</accession>
<dbReference type="KEGG" id="azz:DEW08_10710"/>
<dbReference type="PANTHER" id="PTHR44591">
    <property type="entry name" value="STRESS RESPONSE REGULATOR PROTEIN 1"/>
    <property type="match status" value="1"/>
</dbReference>
<dbReference type="Pfam" id="PF00072">
    <property type="entry name" value="Response_reg"/>
    <property type="match status" value="1"/>
</dbReference>
<dbReference type="InterPro" id="IPR011006">
    <property type="entry name" value="CheY-like_superfamily"/>
</dbReference>
<dbReference type="InterPro" id="IPR001789">
    <property type="entry name" value="Sig_transdc_resp-reg_receiver"/>
</dbReference>
<dbReference type="PROSITE" id="PS50110">
    <property type="entry name" value="RESPONSE_REGULATORY"/>
    <property type="match status" value="1"/>
</dbReference>
<feature type="modified residue" description="4-aspartylphosphate" evidence="2">
    <location>
        <position position="47"/>
    </location>
</feature>
<dbReference type="EMBL" id="CP029353">
    <property type="protein sequence ID" value="AWK86649.1"/>
    <property type="molecule type" value="Genomic_DNA"/>
</dbReference>
<dbReference type="AlphaFoldDB" id="A0A2S2CQB0"/>
<evidence type="ECO:0000256" key="1">
    <source>
        <dbReference type="ARBA" id="ARBA00022553"/>
    </source>
</evidence>
<dbReference type="Gene3D" id="3.40.50.2300">
    <property type="match status" value="1"/>
</dbReference>
<organism evidence="4 5">
    <name type="scientific">Azospirillum thermophilum</name>
    <dbReference type="NCBI Taxonomy" id="2202148"/>
    <lineage>
        <taxon>Bacteria</taxon>
        <taxon>Pseudomonadati</taxon>
        <taxon>Pseudomonadota</taxon>
        <taxon>Alphaproteobacteria</taxon>
        <taxon>Rhodospirillales</taxon>
        <taxon>Azospirillaceae</taxon>
        <taxon>Azospirillum</taxon>
    </lineage>
</organism>
<keyword evidence="1 2" id="KW-0597">Phosphoprotein</keyword>
<keyword evidence="5" id="KW-1185">Reference proteome</keyword>
<feature type="domain" description="Response regulatory" evidence="3">
    <location>
        <begin position="1"/>
        <end position="110"/>
    </location>
</feature>